<proteinExistence type="predicted"/>
<keyword evidence="3 4" id="KW-0408">Iron</keyword>
<accession>A0A370DAT0</accession>
<keyword evidence="2 4" id="KW-0479">Metal-binding</keyword>
<dbReference type="PANTHER" id="PTHR33751">
    <property type="entry name" value="CBB3-TYPE CYTOCHROME C OXIDASE SUBUNIT FIXP"/>
    <property type="match status" value="1"/>
</dbReference>
<feature type="domain" description="Cytochrome c" evidence="5">
    <location>
        <begin position="41"/>
        <end position="123"/>
    </location>
</feature>
<evidence type="ECO:0000313" key="7">
    <source>
        <dbReference type="Proteomes" id="UP000254771"/>
    </source>
</evidence>
<dbReference type="GO" id="GO:0009055">
    <property type="term" value="F:electron transfer activity"/>
    <property type="evidence" value="ECO:0007669"/>
    <property type="project" value="InterPro"/>
</dbReference>
<dbReference type="Pfam" id="PF00034">
    <property type="entry name" value="Cytochrom_C"/>
    <property type="match status" value="2"/>
</dbReference>
<evidence type="ECO:0000256" key="2">
    <source>
        <dbReference type="ARBA" id="ARBA00022723"/>
    </source>
</evidence>
<dbReference type="InterPro" id="IPR050597">
    <property type="entry name" value="Cytochrome_c_Oxidase_Subunit"/>
</dbReference>
<dbReference type="AlphaFoldDB" id="A0A370DAT0"/>
<comment type="caution">
    <text evidence="6">The sequence shown here is derived from an EMBL/GenBank/DDBJ whole genome shotgun (WGS) entry which is preliminary data.</text>
</comment>
<sequence>MSRYLQKTGAVFLGLIAAGIVVAGTSEKAMEEYEAALLKTPNLENGKKVYEICAVCHTPEGWGHESGTYPQVAGQLNTVIIKQLADIRARNRDNPTMRPFTSPRLLGGVQEIADVAAYIALLPMTPGNGTGTGHDLKHGKKLYKENCTECHGDNGQGNKAEHIPAIYGQHYRYLMRQFEWIKKGRRRNADPKMVKQIRRFTMRDVMAVMDYSSRLKPPTDKVAEAGWQNPDLPKYSRSSKIYGGYAVDKRSHDMRRPIRPK</sequence>
<protein>
    <submittedName>
        <fullName evidence="6">Cytochrome C</fullName>
    </submittedName>
</protein>
<dbReference type="Proteomes" id="UP000254771">
    <property type="component" value="Unassembled WGS sequence"/>
</dbReference>
<dbReference type="InterPro" id="IPR009056">
    <property type="entry name" value="Cyt_c-like_dom"/>
</dbReference>
<dbReference type="EMBL" id="QFXE01000021">
    <property type="protein sequence ID" value="RDH82012.1"/>
    <property type="molecule type" value="Genomic_DNA"/>
</dbReference>
<dbReference type="PROSITE" id="PS51007">
    <property type="entry name" value="CYTC"/>
    <property type="match status" value="2"/>
</dbReference>
<evidence type="ECO:0000256" key="3">
    <source>
        <dbReference type="ARBA" id="ARBA00023004"/>
    </source>
</evidence>
<dbReference type="InterPro" id="IPR036909">
    <property type="entry name" value="Cyt_c-like_dom_sf"/>
</dbReference>
<evidence type="ECO:0000256" key="4">
    <source>
        <dbReference type="PROSITE-ProRule" id="PRU00433"/>
    </source>
</evidence>
<keyword evidence="7" id="KW-1185">Reference proteome</keyword>
<dbReference type="SUPFAM" id="SSF46626">
    <property type="entry name" value="Cytochrome c"/>
    <property type="match status" value="2"/>
</dbReference>
<evidence type="ECO:0000313" key="6">
    <source>
        <dbReference type="EMBL" id="RDH82012.1"/>
    </source>
</evidence>
<dbReference type="Gene3D" id="1.10.760.10">
    <property type="entry name" value="Cytochrome c-like domain"/>
    <property type="match status" value="2"/>
</dbReference>
<dbReference type="GO" id="GO:0046872">
    <property type="term" value="F:metal ion binding"/>
    <property type="evidence" value="ECO:0007669"/>
    <property type="project" value="UniProtKB-KW"/>
</dbReference>
<dbReference type="GO" id="GO:0020037">
    <property type="term" value="F:heme binding"/>
    <property type="evidence" value="ECO:0007669"/>
    <property type="project" value="InterPro"/>
</dbReference>
<gene>
    <name evidence="6" type="ORF">DIZ78_16390</name>
</gene>
<organism evidence="6 7">
    <name type="scientific">endosymbiont of Escarpia spicata</name>
    <dbReference type="NCBI Taxonomy" id="2200908"/>
    <lineage>
        <taxon>Bacteria</taxon>
        <taxon>Pseudomonadati</taxon>
        <taxon>Pseudomonadota</taxon>
        <taxon>Gammaproteobacteria</taxon>
        <taxon>sulfur-oxidizing symbionts</taxon>
    </lineage>
</organism>
<keyword evidence="1 4" id="KW-0349">Heme</keyword>
<feature type="domain" description="Cytochrome c" evidence="5">
    <location>
        <begin position="134"/>
        <end position="216"/>
    </location>
</feature>
<name>A0A370DAT0_9GAMM</name>
<dbReference type="PANTHER" id="PTHR33751:SF1">
    <property type="entry name" value="CBB3-TYPE CYTOCHROME C OXIDASE SUBUNIT FIXP"/>
    <property type="match status" value="1"/>
</dbReference>
<reference evidence="6 7" key="1">
    <citation type="journal article" date="2018" name="ISME J.">
        <title>Endosymbiont genomes yield clues of tubeworm success.</title>
        <authorList>
            <person name="Li Y."/>
            <person name="Liles M.R."/>
            <person name="Halanych K.M."/>
        </authorList>
    </citation>
    <scope>NUCLEOTIDE SEQUENCE [LARGE SCALE GENOMIC DNA]</scope>
    <source>
        <strain evidence="6">A1462</strain>
    </source>
</reference>
<evidence type="ECO:0000256" key="1">
    <source>
        <dbReference type="ARBA" id="ARBA00022617"/>
    </source>
</evidence>
<evidence type="ECO:0000259" key="5">
    <source>
        <dbReference type="PROSITE" id="PS51007"/>
    </source>
</evidence>